<dbReference type="OrthoDB" id="9977282at2759"/>
<gene>
    <name evidence="2" type="ORF">BpHYR1_018888</name>
</gene>
<proteinExistence type="predicted"/>
<sequence>MSSDEEEYDIMAPRRKSTLNYGARLSSLLDDEPSLPSNHIINIFRSNISNKPQFSQDSEGNNDSDNGDEAKPTKNFFDDITEKKEDILDHDKAFEPITRKYTNENIESPKMFNDILLNSNKLAEPELKSTTPEPRYSTQQSDALRKESELKSSRILLNNIYHQNSDDQKSNIPSIIENLNLKTKLSRTSTDLKLISEKYENKPEFKETIDRFLLNKPFWFDLYKNKRDKINLLNEAIKSSDGNAILAQINDKDQLLALEKFQENQTEIANILSFNRVICDRSLDLSKKMKLFYDFERNFSLNEINQIKSSRVYEAAWKHLTLLKIQKEILSE</sequence>
<feature type="compositionally biased region" description="Polar residues" evidence="1">
    <location>
        <begin position="128"/>
        <end position="142"/>
    </location>
</feature>
<organism evidence="2 3">
    <name type="scientific">Brachionus plicatilis</name>
    <name type="common">Marine rotifer</name>
    <name type="synonym">Brachionus muelleri</name>
    <dbReference type="NCBI Taxonomy" id="10195"/>
    <lineage>
        <taxon>Eukaryota</taxon>
        <taxon>Metazoa</taxon>
        <taxon>Spiralia</taxon>
        <taxon>Gnathifera</taxon>
        <taxon>Rotifera</taxon>
        <taxon>Eurotatoria</taxon>
        <taxon>Monogononta</taxon>
        <taxon>Pseudotrocha</taxon>
        <taxon>Ploima</taxon>
        <taxon>Brachionidae</taxon>
        <taxon>Brachionus</taxon>
    </lineage>
</organism>
<comment type="caution">
    <text evidence="2">The sequence shown here is derived from an EMBL/GenBank/DDBJ whole genome shotgun (WGS) entry which is preliminary data.</text>
</comment>
<keyword evidence="3" id="KW-1185">Reference proteome</keyword>
<name>A0A3M7R5N1_BRAPC</name>
<feature type="region of interest" description="Disordered" evidence="1">
    <location>
        <begin position="51"/>
        <end position="74"/>
    </location>
</feature>
<protein>
    <submittedName>
        <fullName evidence="2">Uncharacterized protein</fullName>
    </submittedName>
</protein>
<reference evidence="2 3" key="1">
    <citation type="journal article" date="2018" name="Sci. Rep.">
        <title>Genomic signatures of local adaptation to the degree of environmental predictability in rotifers.</title>
        <authorList>
            <person name="Franch-Gras L."/>
            <person name="Hahn C."/>
            <person name="Garcia-Roger E.M."/>
            <person name="Carmona M.J."/>
            <person name="Serra M."/>
            <person name="Gomez A."/>
        </authorList>
    </citation>
    <scope>NUCLEOTIDE SEQUENCE [LARGE SCALE GENOMIC DNA]</scope>
    <source>
        <strain evidence="2">HYR1</strain>
    </source>
</reference>
<evidence type="ECO:0000256" key="1">
    <source>
        <dbReference type="SAM" id="MobiDB-lite"/>
    </source>
</evidence>
<feature type="region of interest" description="Disordered" evidence="1">
    <location>
        <begin position="124"/>
        <end position="144"/>
    </location>
</feature>
<dbReference type="AlphaFoldDB" id="A0A3M7R5N1"/>
<evidence type="ECO:0000313" key="2">
    <source>
        <dbReference type="EMBL" id="RNA18913.1"/>
    </source>
</evidence>
<dbReference type="Proteomes" id="UP000276133">
    <property type="component" value="Unassembled WGS sequence"/>
</dbReference>
<accession>A0A3M7R5N1</accession>
<dbReference type="EMBL" id="REGN01004149">
    <property type="protein sequence ID" value="RNA18913.1"/>
    <property type="molecule type" value="Genomic_DNA"/>
</dbReference>
<evidence type="ECO:0000313" key="3">
    <source>
        <dbReference type="Proteomes" id="UP000276133"/>
    </source>
</evidence>